<proteinExistence type="predicted"/>
<dbReference type="RefSeq" id="WP_054291225.1">
    <property type="nucleotide sequence ID" value="NZ_CP012752.1"/>
</dbReference>
<feature type="domain" description="Amine oxidase" evidence="1">
    <location>
        <begin position="14"/>
        <end position="437"/>
    </location>
</feature>
<dbReference type="InterPro" id="IPR050464">
    <property type="entry name" value="Zeta_carotene_desat/Oxidored"/>
</dbReference>
<gene>
    <name evidence="2" type="ORF">AOZ06_22570</name>
</gene>
<name>A0A0N9HZZ3_9PSEU</name>
<protein>
    <recommendedName>
        <fullName evidence="1">Amine oxidase domain-containing protein</fullName>
    </recommendedName>
</protein>
<dbReference type="EMBL" id="CP012752">
    <property type="protein sequence ID" value="ALG09321.1"/>
    <property type="molecule type" value="Genomic_DNA"/>
</dbReference>
<dbReference type="STRING" id="860235.AOZ06_22570"/>
<dbReference type="Pfam" id="PF01593">
    <property type="entry name" value="Amino_oxidase"/>
    <property type="match status" value="1"/>
</dbReference>
<dbReference type="PROSITE" id="PS51257">
    <property type="entry name" value="PROKAR_LIPOPROTEIN"/>
    <property type="match status" value="1"/>
</dbReference>
<evidence type="ECO:0000313" key="3">
    <source>
        <dbReference type="Proteomes" id="UP000063699"/>
    </source>
</evidence>
<dbReference type="InterPro" id="IPR036188">
    <property type="entry name" value="FAD/NAD-bd_sf"/>
</dbReference>
<evidence type="ECO:0000259" key="1">
    <source>
        <dbReference type="Pfam" id="PF01593"/>
    </source>
</evidence>
<evidence type="ECO:0000313" key="2">
    <source>
        <dbReference type="EMBL" id="ALG09321.1"/>
    </source>
</evidence>
<dbReference type="InterPro" id="IPR002937">
    <property type="entry name" value="Amino_oxidase"/>
</dbReference>
<reference evidence="2 3" key="1">
    <citation type="submission" date="2015-07" db="EMBL/GenBank/DDBJ databases">
        <title>Genome sequencing of Kibdelosporangium phytohabitans.</title>
        <authorList>
            <person name="Qin S."/>
            <person name="Xing K."/>
        </authorList>
    </citation>
    <scope>NUCLEOTIDE SEQUENCE [LARGE SCALE GENOMIC DNA]</scope>
    <source>
        <strain evidence="2 3">KLBMP1111</strain>
    </source>
</reference>
<dbReference type="Gene3D" id="3.90.660.10">
    <property type="match status" value="1"/>
</dbReference>
<dbReference type="KEGG" id="kphy:AOZ06_22570"/>
<dbReference type="AlphaFoldDB" id="A0A0N9HZZ3"/>
<dbReference type="SUPFAM" id="SSF51905">
    <property type="entry name" value="FAD/NAD(P)-binding domain"/>
    <property type="match status" value="1"/>
</dbReference>
<dbReference type="PANTHER" id="PTHR42923">
    <property type="entry name" value="PROTOPORPHYRINOGEN OXIDASE"/>
    <property type="match status" value="1"/>
</dbReference>
<dbReference type="Proteomes" id="UP000063699">
    <property type="component" value="Chromosome"/>
</dbReference>
<dbReference type="GO" id="GO:0016491">
    <property type="term" value="F:oxidoreductase activity"/>
    <property type="evidence" value="ECO:0007669"/>
    <property type="project" value="InterPro"/>
</dbReference>
<dbReference type="PANTHER" id="PTHR42923:SF46">
    <property type="entry name" value="AMINE OXIDASE"/>
    <property type="match status" value="1"/>
</dbReference>
<accession>A0A0N9HZZ3</accession>
<sequence>MGGVTRTAVIGGGMAGCAAAKELVGEGHDVVVFESGEGLGGRARSWHRSEIEPSVGINLMCASIYTQMWQRVREYGLEDQLVEISSNLLVVDNGVPASLPSDSPKAVLGYRHAPRRDRFAFVVNSLKEFFLNSKKIDLFDAEKLARFDDGKSAVDYGRKFLSERGFDYMLRAQIEGFWNFRCEDISAAHAKALLATMGGVRFYVFANGMQVLAERDAEGSDIRLGHEVTGVQRSGDRVELTWRAGGDVESDVFDNVVLATPAPIAAKLTAALPDLWVDADTRRFLESQEYEPALSVSYLVDRGNLPSTTHLMAGGSADPKIRNMIIYPRMAGDEEKFLVFAYPGRAITRSLLGKPAEQQFATVTPLLKTMVPDFPADPEPFQIAERPHGFPIPAPGRYRWSVRVSQRQRPPVVYAGDYFSAPTTEAAMLAGHRAAASLSGS</sequence>
<dbReference type="OrthoDB" id="3935783at2"/>
<keyword evidence="3" id="KW-1185">Reference proteome</keyword>
<dbReference type="Gene3D" id="3.50.50.60">
    <property type="entry name" value="FAD/NAD(P)-binding domain"/>
    <property type="match status" value="2"/>
</dbReference>
<organism evidence="2 3">
    <name type="scientific">Kibdelosporangium phytohabitans</name>
    <dbReference type="NCBI Taxonomy" id="860235"/>
    <lineage>
        <taxon>Bacteria</taxon>
        <taxon>Bacillati</taxon>
        <taxon>Actinomycetota</taxon>
        <taxon>Actinomycetes</taxon>
        <taxon>Pseudonocardiales</taxon>
        <taxon>Pseudonocardiaceae</taxon>
        <taxon>Kibdelosporangium</taxon>
    </lineage>
</organism>